<evidence type="ECO:0000313" key="6">
    <source>
        <dbReference type="Proteomes" id="UP000468990"/>
    </source>
</evidence>
<evidence type="ECO:0000313" key="5">
    <source>
        <dbReference type="Proteomes" id="UP000317289"/>
    </source>
</evidence>
<keyword evidence="1" id="KW-0472">Membrane</keyword>
<dbReference type="Proteomes" id="UP000317289">
    <property type="component" value="Unassembled WGS sequence"/>
</dbReference>
<feature type="transmembrane region" description="Helical" evidence="1">
    <location>
        <begin position="39"/>
        <end position="60"/>
    </location>
</feature>
<evidence type="ECO:0000313" key="4">
    <source>
        <dbReference type="EMBL" id="SMO80804.1"/>
    </source>
</evidence>
<protein>
    <recommendedName>
        <fullName evidence="7">Signal peptidase</fullName>
    </recommendedName>
</protein>
<keyword evidence="1" id="KW-1133">Transmembrane helix</keyword>
<evidence type="ECO:0000313" key="3">
    <source>
        <dbReference type="EMBL" id="MRX69030.1"/>
    </source>
</evidence>
<evidence type="ECO:0008006" key="7">
    <source>
        <dbReference type="Google" id="ProtNLM"/>
    </source>
</evidence>
<feature type="signal peptide" evidence="2">
    <location>
        <begin position="1"/>
        <end position="23"/>
    </location>
</feature>
<reference evidence="3 6" key="2">
    <citation type="submission" date="2019-11" db="EMBL/GenBank/DDBJ databases">
        <title>Flavobacterium resistens genome.</title>
        <authorList>
            <person name="Wilson V.M."/>
            <person name="Newman J.D."/>
        </authorList>
    </citation>
    <scope>NUCLEOTIDE SEQUENCE [LARGE SCALE GENOMIC DNA]</scope>
    <source>
        <strain evidence="3 6">DSM 19382</strain>
    </source>
</reference>
<evidence type="ECO:0000256" key="1">
    <source>
        <dbReference type="SAM" id="Phobius"/>
    </source>
</evidence>
<gene>
    <name evidence="3" type="ORF">GJU42_13755</name>
    <name evidence="4" type="ORF">SAMN06265349_104288</name>
</gene>
<dbReference type="EMBL" id="FXTA01000004">
    <property type="protein sequence ID" value="SMO80804.1"/>
    <property type="molecule type" value="Genomic_DNA"/>
</dbReference>
<keyword evidence="1" id="KW-0812">Transmembrane</keyword>
<dbReference type="AlphaFoldDB" id="A0A521EA54"/>
<name>A0A521EA54_9FLAO</name>
<dbReference type="OrthoDB" id="1377146at2"/>
<proteinExistence type="predicted"/>
<dbReference type="EMBL" id="WKKG01000007">
    <property type="protein sequence ID" value="MRX69030.1"/>
    <property type="molecule type" value="Genomic_DNA"/>
</dbReference>
<dbReference type="Proteomes" id="UP000468990">
    <property type="component" value="Unassembled WGS sequence"/>
</dbReference>
<reference evidence="4 5" key="1">
    <citation type="submission" date="2017-05" db="EMBL/GenBank/DDBJ databases">
        <authorList>
            <person name="Varghese N."/>
            <person name="Submissions S."/>
        </authorList>
    </citation>
    <scope>NUCLEOTIDE SEQUENCE [LARGE SCALE GENOMIC DNA]</scope>
    <source>
        <strain evidence="4 5">DSM 19382</strain>
    </source>
</reference>
<accession>A0A521EA54</accession>
<organism evidence="4 5">
    <name type="scientific">Flavobacterium resistens</name>
    <dbReference type="NCBI Taxonomy" id="443612"/>
    <lineage>
        <taxon>Bacteria</taxon>
        <taxon>Pseudomonadati</taxon>
        <taxon>Bacteroidota</taxon>
        <taxon>Flavobacteriia</taxon>
        <taxon>Flavobacteriales</taxon>
        <taxon>Flavobacteriaceae</taxon>
        <taxon>Flavobacterium</taxon>
    </lineage>
</organism>
<dbReference type="RefSeq" id="WP_142451568.1">
    <property type="nucleotide sequence ID" value="NZ_FXTA01000004.1"/>
</dbReference>
<keyword evidence="2" id="KW-0732">Signal</keyword>
<keyword evidence="6" id="KW-1185">Reference proteome</keyword>
<evidence type="ECO:0000256" key="2">
    <source>
        <dbReference type="SAM" id="SignalP"/>
    </source>
</evidence>
<feature type="chain" id="PRO_5043205945" description="Signal peptidase" evidence="2">
    <location>
        <begin position="24"/>
        <end position="70"/>
    </location>
</feature>
<sequence>MKITKTIFIACCIVLLNVSNAFAYDDPPEPGPPAPPGVSIDQNLVILAGFAVLFGIYVIYKYNLIKKASI</sequence>